<keyword evidence="7" id="KW-0479">Metal-binding</keyword>
<dbReference type="FunFam" id="3.30.450.20:FF:000012">
    <property type="entry name" value="Calcium channel, voltage-dependent, alpha2/delta subunit 3"/>
    <property type="match status" value="1"/>
</dbReference>
<evidence type="ECO:0000313" key="19">
    <source>
        <dbReference type="Ensembl" id="ENSCMIP00000048211.1"/>
    </source>
</evidence>
<evidence type="ECO:0000256" key="14">
    <source>
        <dbReference type="ARBA" id="ARBA00023157"/>
    </source>
</evidence>
<evidence type="ECO:0000259" key="18">
    <source>
        <dbReference type="PROSITE" id="PS50234"/>
    </source>
</evidence>
<dbReference type="InterPro" id="IPR036465">
    <property type="entry name" value="vWFA_dom_sf"/>
</dbReference>
<protein>
    <submittedName>
        <fullName evidence="19">Calcium voltage-gated channel auxiliary subunit alpha2delta 4</fullName>
    </submittedName>
</protein>
<keyword evidence="13" id="KW-0472">Membrane</keyword>
<keyword evidence="15" id="KW-0325">Glycoprotein</keyword>
<keyword evidence="16" id="KW-0407">Ion channel</keyword>
<dbReference type="Gene3D" id="3.30.450.20">
    <property type="entry name" value="PAS domain"/>
    <property type="match status" value="1"/>
</dbReference>
<keyword evidence="5" id="KW-0107">Calcium channel</keyword>
<proteinExistence type="inferred from homology"/>
<accession>A0A4W3K7Y2</accession>
<dbReference type="GO" id="GO:0046872">
    <property type="term" value="F:metal ion binding"/>
    <property type="evidence" value="ECO:0007669"/>
    <property type="project" value="UniProtKB-KW"/>
</dbReference>
<evidence type="ECO:0000256" key="16">
    <source>
        <dbReference type="ARBA" id="ARBA00023303"/>
    </source>
</evidence>
<dbReference type="InterPro" id="IPR002035">
    <property type="entry name" value="VWF_A"/>
</dbReference>
<evidence type="ECO:0000256" key="1">
    <source>
        <dbReference type="ARBA" id="ARBA00004479"/>
    </source>
</evidence>
<dbReference type="SUPFAM" id="SSF53300">
    <property type="entry name" value="vWA-like"/>
    <property type="match status" value="1"/>
</dbReference>
<feature type="region of interest" description="Disordered" evidence="17">
    <location>
        <begin position="973"/>
        <end position="1005"/>
    </location>
</feature>
<dbReference type="OMA" id="EIHRIHA"/>
<keyword evidence="6" id="KW-0812">Transmembrane</keyword>
<keyword evidence="10" id="KW-0851">Voltage-gated channel</keyword>
<evidence type="ECO:0000256" key="10">
    <source>
        <dbReference type="ARBA" id="ARBA00022882"/>
    </source>
</evidence>
<evidence type="ECO:0000256" key="15">
    <source>
        <dbReference type="ARBA" id="ARBA00023180"/>
    </source>
</evidence>
<evidence type="ECO:0000256" key="2">
    <source>
        <dbReference type="ARBA" id="ARBA00007060"/>
    </source>
</evidence>
<dbReference type="GeneTree" id="ENSGT00940000155997"/>
<evidence type="ECO:0000256" key="11">
    <source>
        <dbReference type="ARBA" id="ARBA00022989"/>
    </source>
</evidence>
<dbReference type="Gene3D" id="3.40.50.410">
    <property type="entry name" value="von Willebrand factor, type A domain"/>
    <property type="match status" value="1"/>
</dbReference>
<dbReference type="Pfam" id="PF13768">
    <property type="entry name" value="VWA_3"/>
    <property type="match status" value="1"/>
</dbReference>
<dbReference type="AlphaFoldDB" id="A0A4W3K7Y2"/>
<name>A0A4W3K7Y2_CALMI</name>
<dbReference type="Pfam" id="PF08473">
    <property type="entry name" value="VGCC_alpha2"/>
    <property type="match status" value="1"/>
</dbReference>
<keyword evidence="20" id="KW-1185">Reference proteome</keyword>
<evidence type="ECO:0000256" key="5">
    <source>
        <dbReference type="ARBA" id="ARBA00022673"/>
    </source>
</evidence>
<dbReference type="Pfam" id="PF08399">
    <property type="entry name" value="VWA_N"/>
    <property type="match status" value="1"/>
</dbReference>
<evidence type="ECO:0000256" key="12">
    <source>
        <dbReference type="ARBA" id="ARBA00023065"/>
    </source>
</evidence>
<dbReference type="PROSITE" id="PS50234">
    <property type="entry name" value="VWFA"/>
    <property type="match status" value="1"/>
</dbReference>
<evidence type="ECO:0000256" key="8">
    <source>
        <dbReference type="ARBA" id="ARBA00022729"/>
    </source>
</evidence>
<sequence>YFLPFLSLLSFPSPQPVQIYVYNFLSIRVKLWASAFGEDLNVIVTKYSGSLLLQKKYKDVESIIKIKDVDGMELVKNFGATMEQMLGRKVEAVKRLVDAAEDADLYHEFNAELGFDYYNSVLINEKDSNGNYVMLGNKFILEENEHFNNLPVNTSLSNIQVPTNVYNEDPNIVNGAYWSETLNEIFSDNFMQDPTLTWQYFGSSTGFFRLYPGIKWMPDENGVISFDCRNRGWYIQAATSPKDIIILLDISGSMKGLRMTIAKHTITSILDTLGENDFVNIVAYNDYVHYVEPCFKGTLVQADRDNREHFKQLVGDLHAKGTGIVNKGLIESFRILNEFKETGQGSLCNQAIMLITDGAVEEYEQVFEKYNWPDRKVRVFTYLIGREVTFADYVKWIACNNKGYYTHISTLADVQENVMEYLHVLSRPMVINHDHDIIWTEAYMDSALFQTAAESLLLMTTVAMPVFSKKNETRAHGILLGVAGSDVPLRELLKLAPRYKLGIHGYAFLNTNNGYILAHPDLRPLYKDGAKLKPKPNYNSVDILDVEWEDKDEFLRTALVNGETGMLSMDVRVPVDKGKRVLFLTNDYFYIHIADTPFSLCVVLSRGHGEYIFVGNVSVEEGLHDLLQPDVSLADEWIYCVTDIDPDHRKLSQLEAVTRYLTGEDPDLDCDEELVQEVLFDAVVTAPLEAYWTAIAMNTSETNEDGIEMAFLGTRAGLMRKSLFVGKEKLTNQKFLTTGDKENIFTLDHFPLWFRRAAETPGLNCFLLDNNGFILISKKEEETGMFLGEVDGSIMTQLVNMGMFNAVKLYDYQAMCKVIQHHHSGAQPMLSPFYAFLSATKWLLSNLFMYVTHCTTACREYDAFQQQGYVFWQKHRKQELFYPCETEYLVYTYDPTIKETNGLIECGDCQKMFVVQQIVNSNLLMLVSDANCDCSMFPPVTLEPTEVKYILYTTFKCERMRSQKLRRRPNTCHAFHPEKQTNNTNKTPPPPNSLGLKSSKDNAEL</sequence>
<feature type="domain" description="VWFA" evidence="18">
    <location>
        <begin position="243"/>
        <end position="425"/>
    </location>
</feature>
<dbReference type="InParanoid" id="A0A4W3K7Y2"/>
<dbReference type="GO" id="GO:0005891">
    <property type="term" value="C:voltage-gated calcium channel complex"/>
    <property type="evidence" value="ECO:0007669"/>
    <property type="project" value="TreeGrafter"/>
</dbReference>
<evidence type="ECO:0000256" key="17">
    <source>
        <dbReference type="SAM" id="MobiDB-lite"/>
    </source>
</evidence>
<evidence type="ECO:0000256" key="7">
    <source>
        <dbReference type="ARBA" id="ARBA00022723"/>
    </source>
</evidence>
<dbReference type="SMART" id="SM00327">
    <property type="entry name" value="VWA"/>
    <property type="match status" value="1"/>
</dbReference>
<keyword evidence="12" id="KW-0406">Ion transport</keyword>
<evidence type="ECO:0000256" key="9">
    <source>
        <dbReference type="ARBA" id="ARBA00022837"/>
    </source>
</evidence>
<keyword evidence="8" id="KW-0732">Signal</keyword>
<keyword evidence="11" id="KW-1133">Transmembrane helix</keyword>
<dbReference type="STRING" id="7868.ENSCMIP00000048211"/>
<reference evidence="20" key="3">
    <citation type="journal article" date="2014" name="Nature">
        <title>Elephant shark genome provides unique insights into gnathostome evolution.</title>
        <authorList>
            <consortium name="International Elephant Shark Genome Sequencing Consortium"/>
            <person name="Venkatesh B."/>
            <person name="Lee A.P."/>
            <person name="Ravi V."/>
            <person name="Maurya A.K."/>
            <person name="Lian M.M."/>
            <person name="Swann J.B."/>
            <person name="Ohta Y."/>
            <person name="Flajnik M.F."/>
            <person name="Sutoh Y."/>
            <person name="Kasahara M."/>
            <person name="Hoon S."/>
            <person name="Gangu V."/>
            <person name="Roy S.W."/>
            <person name="Irimia M."/>
            <person name="Korzh V."/>
            <person name="Kondrychyn I."/>
            <person name="Lim Z.W."/>
            <person name="Tay B.H."/>
            <person name="Tohari S."/>
            <person name="Kong K.W."/>
            <person name="Ho S."/>
            <person name="Lorente-Galdos B."/>
            <person name="Quilez J."/>
            <person name="Marques-Bonet T."/>
            <person name="Raney B.J."/>
            <person name="Ingham P.W."/>
            <person name="Tay A."/>
            <person name="Hillier L.W."/>
            <person name="Minx P."/>
            <person name="Boehm T."/>
            <person name="Wilson R.K."/>
            <person name="Brenner S."/>
            <person name="Warren W.C."/>
        </authorList>
    </citation>
    <scope>NUCLEOTIDE SEQUENCE [LARGE SCALE GENOMIC DNA]</scope>
</reference>
<keyword evidence="9" id="KW-0106">Calcium</keyword>
<keyword evidence="14" id="KW-1015">Disulfide bond</keyword>
<keyword evidence="4" id="KW-0109">Calcium transport</keyword>
<dbReference type="PANTHER" id="PTHR10166">
    <property type="entry name" value="VOLTAGE-DEPENDENT CALCIUM CHANNEL SUBUNIT ALPHA-2/DELTA-RELATED"/>
    <property type="match status" value="1"/>
</dbReference>
<evidence type="ECO:0000256" key="13">
    <source>
        <dbReference type="ARBA" id="ARBA00023136"/>
    </source>
</evidence>
<evidence type="ECO:0000313" key="20">
    <source>
        <dbReference type="Proteomes" id="UP000314986"/>
    </source>
</evidence>
<dbReference type="FunFam" id="3.40.50.410:FF:000007">
    <property type="entry name" value="Calcium voltage-gated channel auxiliary subunit alpha2delta 3"/>
    <property type="match status" value="1"/>
</dbReference>
<evidence type="ECO:0000256" key="6">
    <source>
        <dbReference type="ARBA" id="ARBA00022692"/>
    </source>
</evidence>
<dbReference type="PANTHER" id="PTHR10166:SF59">
    <property type="entry name" value="VOLTAGE-DEPENDENT CALCIUM CHANNEL SUBUNIT ALPHA-2_DELTA-4"/>
    <property type="match status" value="1"/>
</dbReference>
<reference evidence="19" key="4">
    <citation type="submission" date="2025-08" db="UniProtKB">
        <authorList>
            <consortium name="Ensembl"/>
        </authorList>
    </citation>
    <scope>IDENTIFICATION</scope>
</reference>
<dbReference type="InterPro" id="IPR051173">
    <property type="entry name" value="Ca_channel_alpha-2/delta"/>
</dbReference>
<dbReference type="Ensembl" id="ENSCMIT00000048885.1">
    <property type="protein sequence ID" value="ENSCMIP00000048211.1"/>
    <property type="gene ID" value="ENSCMIG00000019715.1"/>
</dbReference>
<reference evidence="20" key="2">
    <citation type="journal article" date="2007" name="PLoS Biol.">
        <title>Survey sequencing and comparative analysis of the elephant shark (Callorhinchus milii) genome.</title>
        <authorList>
            <person name="Venkatesh B."/>
            <person name="Kirkness E.F."/>
            <person name="Loh Y.H."/>
            <person name="Halpern A.L."/>
            <person name="Lee A.P."/>
            <person name="Johnson J."/>
            <person name="Dandona N."/>
            <person name="Viswanathan L.D."/>
            <person name="Tay A."/>
            <person name="Venter J.C."/>
            <person name="Strausberg R.L."/>
            <person name="Brenner S."/>
        </authorList>
    </citation>
    <scope>NUCLEOTIDE SEQUENCE [LARGE SCALE GENOMIC DNA]</scope>
</reference>
<comment type="similarity">
    <text evidence="2">Belongs to the calcium channel subunit alpha-2/delta family.</text>
</comment>
<dbReference type="Proteomes" id="UP000314986">
    <property type="component" value="Unassembled WGS sequence"/>
</dbReference>
<keyword evidence="3" id="KW-0813">Transport</keyword>
<reference evidence="20" key="1">
    <citation type="journal article" date="2006" name="Science">
        <title>Ancient noncoding elements conserved in the human genome.</title>
        <authorList>
            <person name="Venkatesh B."/>
            <person name="Kirkness E.F."/>
            <person name="Loh Y.H."/>
            <person name="Halpern A.L."/>
            <person name="Lee A.P."/>
            <person name="Johnson J."/>
            <person name="Dandona N."/>
            <person name="Viswanathan L.D."/>
            <person name="Tay A."/>
            <person name="Venter J.C."/>
            <person name="Strausberg R.L."/>
            <person name="Brenner S."/>
        </authorList>
    </citation>
    <scope>NUCLEOTIDE SEQUENCE [LARGE SCALE GENOMIC DNA]</scope>
</reference>
<organism evidence="19 20">
    <name type="scientific">Callorhinchus milii</name>
    <name type="common">Ghost shark</name>
    <dbReference type="NCBI Taxonomy" id="7868"/>
    <lineage>
        <taxon>Eukaryota</taxon>
        <taxon>Metazoa</taxon>
        <taxon>Chordata</taxon>
        <taxon>Craniata</taxon>
        <taxon>Vertebrata</taxon>
        <taxon>Chondrichthyes</taxon>
        <taxon>Holocephali</taxon>
        <taxon>Chimaeriformes</taxon>
        <taxon>Callorhinchidae</taxon>
        <taxon>Callorhinchus</taxon>
    </lineage>
</organism>
<dbReference type="GO" id="GO:0005245">
    <property type="term" value="F:voltage-gated calcium channel activity"/>
    <property type="evidence" value="ECO:0007669"/>
    <property type="project" value="TreeGrafter"/>
</dbReference>
<dbReference type="InterPro" id="IPR013608">
    <property type="entry name" value="VWA_N"/>
</dbReference>
<reference evidence="19" key="5">
    <citation type="submission" date="2025-09" db="UniProtKB">
        <authorList>
            <consortium name="Ensembl"/>
        </authorList>
    </citation>
    <scope>IDENTIFICATION</scope>
</reference>
<evidence type="ECO:0000256" key="3">
    <source>
        <dbReference type="ARBA" id="ARBA00022448"/>
    </source>
</evidence>
<comment type="subcellular location">
    <subcellularLocation>
        <location evidence="1">Membrane</location>
        <topology evidence="1">Single-pass type I membrane protein</topology>
    </subcellularLocation>
</comment>
<dbReference type="CDD" id="cd01463">
    <property type="entry name" value="vWA_VGCC_like"/>
    <property type="match status" value="1"/>
</dbReference>
<dbReference type="InterPro" id="IPR013680">
    <property type="entry name" value="VDCC_a2/dsu"/>
</dbReference>
<evidence type="ECO:0000256" key="4">
    <source>
        <dbReference type="ARBA" id="ARBA00022568"/>
    </source>
</evidence>